<dbReference type="Proteomes" id="UP000265520">
    <property type="component" value="Unassembled WGS sequence"/>
</dbReference>
<name>A0A392S274_9FABA</name>
<sequence>MTDAGAVLAFGWGLYGQ</sequence>
<reference evidence="1 2" key="1">
    <citation type="journal article" date="2018" name="Front. Plant Sci.">
        <title>Red Clover (Trifolium pratense) and Zigzag Clover (T. medium) - A Picture of Genomic Similarities and Differences.</title>
        <authorList>
            <person name="Dluhosova J."/>
            <person name="Istvanek J."/>
            <person name="Nedelnik J."/>
            <person name="Repkova J."/>
        </authorList>
    </citation>
    <scope>NUCLEOTIDE SEQUENCE [LARGE SCALE GENOMIC DNA]</scope>
    <source>
        <strain evidence="2">cv. 10/8</strain>
        <tissue evidence="1">Leaf</tissue>
    </source>
</reference>
<evidence type="ECO:0000313" key="2">
    <source>
        <dbReference type="Proteomes" id="UP000265520"/>
    </source>
</evidence>
<keyword evidence="2" id="KW-1185">Reference proteome</keyword>
<feature type="non-terminal residue" evidence="1">
    <location>
        <position position="17"/>
    </location>
</feature>
<dbReference type="AlphaFoldDB" id="A0A392S274"/>
<protein>
    <submittedName>
        <fullName evidence="1">Uncharacterized protein</fullName>
    </submittedName>
</protein>
<evidence type="ECO:0000313" key="1">
    <source>
        <dbReference type="EMBL" id="MCI42779.1"/>
    </source>
</evidence>
<proteinExistence type="predicted"/>
<organism evidence="1 2">
    <name type="scientific">Trifolium medium</name>
    <dbReference type="NCBI Taxonomy" id="97028"/>
    <lineage>
        <taxon>Eukaryota</taxon>
        <taxon>Viridiplantae</taxon>
        <taxon>Streptophyta</taxon>
        <taxon>Embryophyta</taxon>
        <taxon>Tracheophyta</taxon>
        <taxon>Spermatophyta</taxon>
        <taxon>Magnoliopsida</taxon>
        <taxon>eudicotyledons</taxon>
        <taxon>Gunneridae</taxon>
        <taxon>Pentapetalae</taxon>
        <taxon>rosids</taxon>
        <taxon>fabids</taxon>
        <taxon>Fabales</taxon>
        <taxon>Fabaceae</taxon>
        <taxon>Papilionoideae</taxon>
        <taxon>50 kb inversion clade</taxon>
        <taxon>NPAAA clade</taxon>
        <taxon>Hologalegina</taxon>
        <taxon>IRL clade</taxon>
        <taxon>Trifolieae</taxon>
        <taxon>Trifolium</taxon>
    </lineage>
</organism>
<dbReference type="EMBL" id="LXQA010308873">
    <property type="protein sequence ID" value="MCI42779.1"/>
    <property type="molecule type" value="Genomic_DNA"/>
</dbReference>
<accession>A0A392S274</accession>
<comment type="caution">
    <text evidence="1">The sequence shown here is derived from an EMBL/GenBank/DDBJ whole genome shotgun (WGS) entry which is preliminary data.</text>
</comment>